<accession>C0B741</accession>
<dbReference type="GeneID" id="92824465"/>
<dbReference type="RefSeq" id="WP_008369243.1">
    <property type="nucleotide sequence ID" value="NZ_CP102277.1"/>
</dbReference>
<comment type="caution">
    <text evidence="1">The sequence shown here is derived from an EMBL/GenBank/DDBJ whole genome shotgun (WGS) entry which is preliminary data.</text>
</comment>
<dbReference type="EMBL" id="ABVR01000037">
    <property type="protein sequence ID" value="EEG90734.1"/>
    <property type="molecule type" value="Genomic_DNA"/>
</dbReference>
<organism evidence="1 2">
    <name type="scientific">Coprococcus comes ATCC 27758</name>
    <dbReference type="NCBI Taxonomy" id="470146"/>
    <lineage>
        <taxon>Bacteria</taxon>
        <taxon>Bacillati</taxon>
        <taxon>Bacillota</taxon>
        <taxon>Clostridia</taxon>
        <taxon>Lachnospirales</taxon>
        <taxon>Lachnospiraceae</taxon>
        <taxon>Coprococcus</taxon>
    </lineage>
</organism>
<sequence>MAFFSTLISTVLKMLFIGVFAVGGVFAGKKLRKRKDAKNSETK</sequence>
<proteinExistence type="predicted"/>
<gene>
    <name evidence="1" type="ORF">COPCOM_00962</name>
</gene>
<dbReference type="Proteomes" id="UP000003793">
    <property type="component" value="Unassembled WGS sequence"/>
</dbReference>
<dbReference type="AlphaFoldDB" id="C0B741"/>
<reference evidence="1 2" key="2">
    <citation type="submission" date="2009-03" db="EMBL/GenBank/DDBJ databases">
        <title>Draft genome sequence of Coprococcus comes (ATCC 27758).</title>
        <authorList>
            <person name="Sudarsanam P."/>
            <person name="Ley R."/>
            <person name="Guruge J."/>
            <person name="Turnbaugh P.J."/>
            <person name="Mahowald M."/>
            <person name="Liep D."/>
            <person name="Gordon J."/>
        </authorList>
    </citation>
    <scope>NUCLEOTIDE SEQUENCE [LARGE SCALE GENOMIC DNA]</scope>
    <source>
        <strain evidence="1 2">ATCC 27758</strain>
    </source>
</reference>
<protein>
    <submittedName>
        <fullName evidence="1">Uncharacterized protein</fullName>
    </submittedName>
</protein>
<evidence type="ECO:0000313" key="1">
    <source>
        <dbReference type="EMBL" id="EEG90734.1"/>
    </source>
</evidence>
<reference evidence="1 2" key="1">
    <citation type="submission" date="2009-02" db="EMBL/GenBank/DDBJ databases">
        <authorList>
            <person name="Fulton L."/>
            <person name="Clifton S."/>
            <person name="Fulton B."/>
            <person name="Xu J."/>
            <person name="Minx P."/>
            <person name="Pepin K.H."/>
            <person name="Johnson M."/>
            <person name="Bhonagiri V."/>
            <person name="Nash W.E."/>
            <person name="Mardis E.R."/>
            <person name="Wilson R.K."/>
        </authorList>
    </citation>
    <scope>NUCLEOTIDE SEQUENCE [LARGE SCALE GENOMIC DNA]</scope>
    <source>
        <strain evidence="1 2">ATCC 27758</strain>
    </source>
</reference>
<name>C0B741_9FIRM</name>
<dbReference type="HOGENOM" id="CLU_215444_2_0_9"/>
<evidence type="ECO:0000313" key="2">
    <source>
        <dbReference type="Proteomes" id="UP000003793"/>
    </source>
</evidence>